<keyword evidence="2" id="KW-1185">Reference proteome</keyword>
<name>A0ABR7LTA7_9ACTN</name>
<dbReference type="RefSeq" id="WP_187244732.1">
    <property type="nucleotide sequence ID" value="NZ_BAAAOK010000010.1"/>
</dbReference>
<dbReference type="EMBL" id="JABVEC010000014">
    <property type="protein sequence ID" value="MBC6467727.1"/>
    <property type="molecule type" value="Genomic_DNA"/>
</dbReference>
<reference evidence="1 2" key="1">
    <citation type="submission" date="2020-06" db="EMBL/GenBank/DDBJ databases">
        <title>Actinomadura xiongansis sp. nov., isolated from soil of Baiyangdian.</title>
        <authorList>
            <person name="Zhang X."/>
        </authorList>
    </citation>
    <scope>NUCLEOTIDE SEQUENCE [LARGE SCALE GENOMIC DNA]</scope>
    <source>
        <strain evidence="1 2">HBUM206468</strain>
    </source>
</reference>
<evidence type="ECO:0000313" key="2">
    <source>
        <dbReference type="Proteomes" id="UP000805614"/>
    </source>
</evidence>
<organism evidence="1 2">
    <name type="scientific">Actinomadura alba</name>
    <dbReference type="NCBI Taxonomy" id="406431"/>
    <lineage>
        <taxon>Bacteria</taxon>
        <taxon>Bacillati</taxon>
        <taxon>Actinomycetota</taxon>
        <taxon>Actinomycetes</taxon>
        <taxon>Streptosporangiales</taxon>
        <taxon>Thermomonosporaceae</taxon>
        <taxon>Actinomadura</taxon>
    </lineage>
</organism>
<gene>
    <name evidence="1" type="ORF">HKK74_19830</name>
</gene>
<evidence type="ECO:0000313" key="1">
    <source>
        <dbReference type="EMBL" id="MBC6467727.1"/>
    </source>
</evidence>
<comment type="caution">
    <text evidence="1">The sequence shown here is derived from an EMBL/GenBank/DDBJ whole genome shotgun (WGS) entry which is preliminary data.</text>
</comment>
<sequence length="103" mass="11616">MFSLRERPGWRRRATPAVTVAGGFNWRRSFGEGMAEIFRDQVLSAPRELFDIVDETQVKAHLAEVPPKRPSQSWNVYTLSVLLSGAWREPVPDLPEVTVPAPS</sequence>
<protein>
    <submittedName>
        <fullName evidence="1">Uncharacterized protein</fullName>
    </submittedName>
</protein>
<proteinExistence type="predicted"/>
<dbReference type="Proteomes" id="UP000805614">
    <property type="component" value="Unassembled WGS sequence"/>
</dbReference>
<accession>A0ABR7LTA7</accession>